<dbReference type="Pfam" id="PF00132">
    <property type="entry name" value="Hexapep"/>
    <property type="match status" value="2"/>
</dbReference>
<dbReference type="InterPro" id="IPR020019">
    <property type="entry name" value="AcTrfase_PglD-like"/>
</dbReference>
<dbReference type="Gene3D" id="2.160.10.10">
    <property type="entry name" value="Hexapeptide repeat proteins"/>
    <property type="match status" value="1"/>
</dbReference>
<feature type="binding site" evidence="4">
    <location>
        <position position="148"/>
    </location>
    <ligand>
        <name>acetyl-CoA</name>
        <dbReference type="ChEBI" id="CHEBI:57288"/>
    </ligand>
</feature>
<dbReference type="InterPro" id="IPR011004">
    <property type="entry name" value="Trimer_LpxA-like_sf"/>
</dbReference>
<dbReference type="PANTHER" id="PTHR43300">
    <property type="entry name" value="ACETYLTRANSFERASE"/>
    <property type="match status" value="1"/>
</dbReference>
<evidence type="ECO:0000256" key="2">
    <source>
        <dbReference type="ARBA" id="ARBA00022737"/>
    </source>
</evidence>
<dbReference type="RefSeq" id="WP_015923415.1">
    <property type="nucleotide sequence ID" value="NC_011899.1"/>
</dbReference>
<dbReference type="KEGG" id="hor:Hore_16960"/>
<dbReference type="Gene3D" id="3.40.50.20">
    <property type="match status" value="1"/>
</dbReference>
<dbReference type="HOGENOM" id="CLU_081811_2_0_9"/>
<feature type="binding site" evidence="4">
    <location>
        <position position="75"/>
    </location>
    <ligand>
        <name>substrate</name>
    </ligand>
</feature>
<dbReference type="GO" id="GO:0016740">
    <property type="term" value="F:transferase activity"/>
    <property type="evidence" value="ECO:0007669"/>
    <property type="project" value="UniProtKB-KW"/>
</dbReference>
<dbReference type="AlphaFoldDB" id="B8CYS6"/>
<dbReference type="CDD" id="cd03360">
    <property type="entry name" value="LbH_AT_putative"/>
    <property type="match status" value="1"/>
</dbReference>
<dbReference type="SUPFAM" id="SSF51161">
    <property type="entry name" value="Trimeric LpxA-like enzymes"/>
    <property type="match status" value="1"/>
</dbReference>
<dbReference type="STRING" id="373903.Hore_16960"/>
<proteinExistence type="predicted"/>
<feature type="domain" description="PglD N-terminal" evidence="5">
    <location>
        <begin position="3"/>
        <end position="86"/>
    </location>
</feature>
<keyword evidence="7" id="KW-1185">Reference proteome</keyword>
<evidence type="ECO:0000259" key="5">
    <source>
        <dbReference type="Pfam" id="PF17836"/>
    </source>
</evidence>
<dbReference type="eggNOG" id="COG0110">
    <property type="taxonomic scope" value="Bacteria"/>
</dbReference>
<dbReference type="EMBL" id="CP001098">
    <property type="protein sequence ID" value="ACL70445.1"/>
    <property type="molecule type" value="Genomic_DNA"/>
</dbReference>
<evidence type="ECO:0000256" key="3">
    <source>
        <dbReference type="PIRSR" id="PIRSR620019-1"/>
    </source>
</evidence>
<keyword evidence="2" id="KW-0677">Repeat</keyword>
<evidence type="ECO:0000313" key="6">
    <source>
        <dbReference type="EMBL" id="ACL70445.1"/>
    </source>
</evidence>
<evidence type="ECO:0000256" key="4">
    <source>
        <dbReference type="PIRSR" id="PIRSR620019-2"/>
    </source>
</evidence>
<dbReference type="InterPro" id="IPR018357">
    <property type="entry name" value="Hexapep_transf_CS"/>
</dbReference>
<feature type="site" description="Increases basicity of active site His" evidence="3">
    <location>
        <position position="140"/>
    </location>
</feature>
<dbReference type="PROSITE" id="PS00101">
    <property type="entry name" value="HEXAPEP_TRANSFERASES"/>
    <property type="match status" value="1"/>
</dbReference>
<feature type="active site" description="Proton acceptor" evidence="3">
    <location>
        <position position="139"/>
    </location>
</feature>
<organism evidence="6 7">
    <name type="scientific">Halothermothrix orenii (strain H 168 / OCM 544 / DSM 9562)</name>
    <dbReference type="NCBI Taxonomy" id="373903"/>
    <lineage>
        <taxon>Bacteria</taxon>
        <taxon>Bacillati</taxon>
        <taxon>Bacillota</taxon>
        <taxon>Clostridia</taxon>
        <taxon>Halanaerobiales</taxon>
        <taxon>Halothermotrichaceae</taxon>
        <taxon>Halothermothrix</taxon>
    </lineage>
</organism>
<evidence type="ECO:0000256" key="1">
    <source>
        <dbReference type="ARBA" id="ARBA00022679"/>
    </source>
</evidence>
<dbReference type="InterPro" id="IPR001451">
    <property type="entry name" value="Hexapep"/>
</dbReference>
<dbReference type="NCBIfam" id="TIGR03570">
    <property type="entry name" value="NeuD_NnaD"/>
    <property type="match status" value="1"/>
</dbReference>
<feature type="binding site" evidence="4">
    <location>
        <position position="169"/>
    </location>
    <ligand>
        <name>acetyl-CoA</name>
        <dbReference type="ChEBI" id="CHEBI:57288"/>
    </ligand>
</feature>
<reference evidence="6 7" key="1">
    <citation type="journal article" date="2009" name="PLoS ONE">
        <title>Genome analysis of the anaerobic thermohalophilic bacterium Halothermothrix orenii.</title>
        <authorList>
            <person name="Mavromatis K."/>
            <person name="Ivanova N."/>
            <person name="Anderson I."/>
            <person name="Lykidis A."/>
            <person name="Hooper S.D."/>
            <person name="Sun H."/>
            <person name="Kunin V."/>
            <person name="Lapidus A."/>
            <person name="Hugenholtz P."/>
            <person name="Patel B."/>
            <person name="Kyrpides N.C."/>
        </authorList>
    </citation>
    <scope>NUCLEOTIDE SEQUENCE [LARGE SCALE GENOMIC DNA]</scope>
    <source>
        <strain evidence="7">H 168 / OCM 544 / DSM 9562</strain>
    </source>
</reference>
<dbReference type="Proteomes" id="UP000000719">
    <property type="component" value="Chromosome"/>
</dbReference>
<protein>
    <submittedName>
        <fullName evidence="6">Transferase hexapeptide repeat protein</fullName>
    </submittedName>
</protein>
<sequence length="209" mass="22599">MKNIIIIGAGGHGKVVADIILQRRKDLGEDIKIKGFLDDNFETKEVYYLDIPVLGTLDEINKIDDHNTYFIIAIGDNLVRENIAKSYQVKYYTAIHPEAIISSSVKIGEGTVVMANAVINSCTHIGKHCIINTGSIVEHDNVIDDYVHISPDVALAGNVKVGKRTWIGIGTSVIQGITIGSDTIIGAGSVVVNDIGDNKKAFGVPCKER</sequence>
<dbReference type="PANTHER" id="PTHR43300:SF7">
    <property type="entry name" value="UDP-N-ACETYLBACILLOSAMINE N-ACETYLTRANSFERASE"/>
    <property type="match status" value="1"/>
</dbReference>
<dbReference type="Pfam" id="PF17836">
    <property type="entry name" value="PglD_N"/>
    <property type="match status" value="1"/>
</dbReference>
<dbReference type="OrthoDB" id="9801456at2"/>
<keyword evidence="1 6" id="KW-0808">Transferase</keyword>
<name>B8CYS6_HALOH</name>
<dbReference type="InterPro" id="IPR050179">
    <property type="entry name" value="Trans_hexapeptide_repeat"/>
</dbReference>
<dbReference type="InterPro" id="IPR041561">
    <property type="entry name" value="PglD_N"/>
</dbReference>
<gene>
    <name evidence="6" type="ordered locus">Hore_16960</name>
</gene>
<accession>B8CYS6</accession>
<evidence type="ECO:0000313" key="7">
    <source>
        <dbReference type="Proteomes" id="UP000000719"/>
    </source>
</evidence>